<dbReference type="Proteomes" id="UP000528322">
    <property type="component" value="Unassembled WGS sequence"/>
</dbReference>
<comment type="caution">
    <text evidence="1">The sequence shown here is derived from an EMBL/GenBank/DDBJ whole genome shotgun (WGS) entry which is preliminary data.</text>
</comment>
<accession>A0A7W7Y3U8</accession>
<proteinExistence type="predicted"/>
<dbReference type="AlphaFoldDB" id="A0A7W7Y3U8"/>
<dbReference type="EMBL" id="JACHID010000004">
    <property type="protein sequence ID" value="MBB5021562.1"/>
    <property type="molecule type" value="Genomic_DNA"/>
</dbReference>
<sequence length="96" mass="11350">MKLVQIMVHFEYTEDIEEILDQHGKLHFVRYPMMESRDIEGKHFGSQIFPGNVTVYQAQVEDENLDGLLYELRAFREQKTAYQHLQALVLPIERAL</sequence>
<name>A0A7W7Y3U8_9BACT</name>
<evidence type="ECO:0000313" key="2">
    <source>
        <dbReference type="Proteomes" id="UP000528322"/>
    </source>
</evidence>
<reference evidence="1 2" key="1">
    <citation type="submission" date="2020-08" db="EMBL/GenBank/DDBJ databases">
        <title>Genomic Encyclopedia of Type Strains, Phase IV (KMG-IV): sequencing the most valuable type-strain genomes for metagenomic binning, comparative biology and taxonomic classification.</title>
        <authorList>
            <person name="Goeker M."/>
        </authorList>
    </citation>
    <scope>NUCLEOTIDE SEQUENCE [LARGE SCALE GENOMIC DNA]</scope>
    <source>
        <strain evidence="1 2">DSM 22071</strain>
    </source>
</reference>
<protein>
    <recommendedName>
        <fullName evidence="3">DUF4286 family protein</fullName>
    </recommendedName>
</protein>
<gene>
    <name evidence="1" type="ORF">HNR37_000874</name>
</gene>
<dbReference type="RefSeq" id="WP_183730472.1">
    <property type="nucleotide sequence ID" value="NZ_JACHID010000004.1"/>
</dbReference>
<evidence type="ECO:0000313" key="1">
    <source>
        <dbReference type="EMBL" id="MBB5021562.1"/>
    </source>
</evidence>
<evidence type="ECO:0008006" key="3">
    <source>
        <dbReference type="Google" id="ProtNLM"/>
    </source>
</evidence>
<dbReference type="NCBIfam" id="NF045581">
    <property type="entry name" value="PG0541_fam"/>
    <property type="match status" value="1"/>
</dbReference>
<organism evidence="1 2">
    <name type="scientific">Desulfurispira natronophila</name>
    <dbReference type="NCBI Taxonomy" id="682562"/>
    <lineage>
        <taxon>Bacteria</taxon>
        <taxon>Pseudomonadati</taxon>
        <taxon>Chrysiogenota</taxon>
        <taxon>Chrysiogenia</taxon>
        <taxon>Chrysiogenales</taxon>
        <taxon>Chrysiogenaceae</taxon>
        <taxon>Desulfurispira</taxon>
    </lineage>
</organism>
<keyword evidence="2" id="KW-1185">Reference proteome</keyword>